<dbReference type="Pfam" id="PF00400">
    <property type="entry name" value="WD40"/>
    <property type="match status" value="1"/>
</dbReference>
<accession>A0ABY8EV87</accession>
<protein>
    <recommendedName>
        <fullName evidence="5">Anaphase-promoting complex subunit 4-like WD40 domain-containing protein</fullName>
    </recommendedName>
</protein>
<dbReference type="EMBL" id="CP046236">
    <property type="protein sequence ID" value="WFD48350.1"/>
    <property type="molecule type" value="Genomic_DNA"/>
</dbReference>
<keyword evidence="2" id="KW-0804">Transcription</keyword>
<evidence type="ECO:0000313" key="6">
    <source>
        <dbReference type="EMBL" id="WFD48350.1"/>
    </source>
</evidence>
<name>A0ABY8EV87_MALFU</name>
<evidence type="ECO:0000256" key="1">
    <source>
        <dbReference type="ARBA" id="ARBA00004123"/>
    </source>
</evidence>
<organism evidence="6 7">
    <name type="scientific">Malassezia furfur</name>
    <name type="common">Pityriasis versicolor infection agent</name>
    <name type="synonym">Pityrosporum furfur</name>
    <dbReference type="NCBI Taxonomy" id="55194"/>
    <lineage>
        <taxon>Eukaryota</taxon>
        <taxon>Fungi</taxon>
        <taxon>Dikarya</taxon>
        <taxon>Basidiomycota</taxon>
        <taxon>Ustilaginomycotina</taxon>
        <taxon>Malasseziomycetes</taxon>
        <taxon>Malasseziales</taxon>
        <taxon>Malasseziaceae</taxon>
        <taxon>Malassezia</taxon>
    </lineage>
</organism>
<evidence type="ECO:0000256" key="2">
    <source>
        <dbReference type="ARBA" id="ARBA00023163"/>
    </source>
</evidence>
<evidence type="ECO:0000256" key="4">
    <source>
        <dbReference type="SAM" id="MobiDB-lite"/>
    </source>
</evidence>
<sequence length="507" mass="53605">MPRIKRERSEEPDAPSKRGRGRNRVGGDLASLLKLHGLTPRGVPDETGRPAEVGSVIAEAANSVYPASSKLADVAWGPSQVPVAPGKQNAEHVLPLPPSSSAPISLQVESDRISLTPLTSITLANPRVPARPMHLLDTAGHVYDVQWAPHRPWLAVAVAAERNARSTYDAVLTGGAIQVWEVRVGTDPSLIMSLACPGGTPCRLAWHASGVLAASYSDGSVRVLTLPEVRTPSQVEAEEALSVRVPGAHAYSLAWCGNRLAIGCTSGDIVVVDTATGEILVQAPVHDTLVTALSWQRLPPVNTDGVPDVHAQPTTLLSVGLDGTEVVSDTAAMFSPYKLVHTREPRYAAAWAPYGGLWIVDLGDSQFGSVSLRTHDAGQHHALGFHHGRILAIATSDAHPFVATGASDGSVKLTNLLAAGKRKAEDGSRVMHKLLRLQREADGAYTMRHAFFPEGVWPQHASKHAPPSWDTWDPSVAVTALAFGAAPGQALSLASGTALGIVRIECL</sequence>
<dbReference type="InterPro" id="IPR024977">
    <property type="entry name" value="Apc4-like_WD40_dom"/>
</dbReference>
<evidence type="ECO:0000313" key="7">
    <source>
        <dbReference type="Proteomes" id="UP000818624"/>
    </source>
</evidence>
<proteinExistence type="predicted"/>
<dbReference type="Gene3D" id="2.130.10.10">
    <property type="entry name" value="YVTN repeat-like/Quinoprotein amine dehydrogenase"/>
    <property type="match status" value="2"/>
</dbReference>
<dbReference type="Pfam" id="PF12894">
    <property type="entry name" value="ANAPC4_WD40"/>
    <property type="match status" value="1"/>
</dbReference>
<feature type="domain" description="Anaphase-promoting complex subunit 4-like WD40" evidence="5">
    <location>
        <begin position="250"/>
        <end position="296"/>
    </location>
</feature>
<evidence type="ECO:0000259" key="5">
    <source>
        <dbReference type="Pfam" id="PF12894"/>
    </source>
</evidence>
<dbReference type="PANTHER" id="PTHR15052:SF2">
    <property type="entry name" value="GENERAL TRANSCRIPTION FACTOR 3C POLYPEPTIDE 2"/>
    <property type="match status" value="1"/>
</dbReference>
<dbReference type="InterPro" id="IPR036322">
    <property type="entry name" value="WD40_repeat_dom_sf"/>
</dbReference>
<keyword evidence="3" id="KW-0539">Nucleus</keyword>
<keyword evidence="7" id="KW-1185">Reference proteome</keyword>
<feature type="region of interest" description="Disordered" evidence="4">
    <location>
        <begin position="1"/>
        <end position="26"/>
    </location>
</feature>
<dbReference type="PANTHER" id="PTHR15052">
    <property type="entry name" value="RNA POLYMERASE III TRANSCRIPTION INITIATION FACTOR COMPLEX SUBUNIT"/>
    <property type="match status" value="1"/>
</dbReference>
<gene>
    <name evidence="6" type="ORF">GLX27_003020</name>
</gene>
<dbReference type="SMART" id="SM00320">
    <property type="entry name" value="WD40"/>
    <property type="match status" value="3"/>
</dbReference>
<dbReference type="InterPro" id="IPR001680">
    <property type="entry name" value="WD40_rpt"/>
</dbReference>
<evidence type="ECO:0000256" key="3">
    <source>
        <dbReference type="ARBA" id="ARBA00023242"/>
    </source>
</evidence>
<dbReference type="Proteomes" id="UP000818624">
    <property type="component" value="Chromosome 3"/>
</dbReference>
<comment type="subcellular location">
    <subcellularLocation>
        <location evidence="1">Nucleus</location>
    </subcellularLocation>
</comment>
<reference evidence="6 7" key="1">
    <citation type="journal article" date="2020" name="Elife">
        <title>Loss of centromere function drives karyotype evolution in closely related Malassezia species.</title>
        <authorList>
            <person name="Sankaranarayanan S.R."/>
            <person name="Ianiri G."/>
            <person name="Coelho M.A."/>
            <person name="Reza M.H."/>
            <person name="Thimmappa B.C."/>
            <person name="Ganguly P."/>
            <person name="Vadnala R.N."/>
            <person name="Sun S."/>
            <person name="Siddharthan R."/>
            <person name="Tellgren-Roth C."/>
            <person name="Dawson T.L."/>
            <person name="Heitman J."/>
            <person name="Sanyal K."/>
        </authorList>
    </citation>
    <scope>NUCLEOTIDE SEQUENCE [LARGE SCALE GENOMIC DNA]</scope>
    <source>
        <strain evidence="6">CBS14141</strain>
    </source>
</reference>
<dbReference type="SUPFAM" id="SSF50978">
    <property type="entry name" value="WD40 repeat-like"/>
    <property type="match status" value="1"/>
</dbReference>
<dbReference type="InterPro" id="IPR052416">
    <property type="entry name" value="GTF3C_component"/>
</dbReference>
<dbReference type="InterPro" id="IPR015943">
    <property type="entry name" value="WD40/YVTN_repeat-like_dom_sf"/>
</dbReference>
<feature type="compositionally biased region" description="Basic and acidic residues" evidence="4">
    <location>
        <begin position="7"/>
        <end position="16"/>
    </location>
</feature>